<dbReference type="GO" id="GO:0032008">
    <property type="term" value="P:positive regulation of TOR signaling"/>
    <property type="evidence" value="ECO:0007669"/>
    <property type="project" value="InterPro"/>
</dbReference>
<dbReference type="OrthoDB" id="271745at2759"/>
<keyword evidence="5" id="KW-1185">Reference proteome</keyword>
<dbReference type="SUPFAM" id="SSF103196">
    <property type="entry name" value="Roadblock/LC7 domain"/>
    <property type="match status" value="1"/>
</dbReference>
<dbReference type="Proteomes" id="UP000728032">
    <property type="component" value="Unassembled WGS sequence"/>
</dbReference>
<dbReference type="InterPro" id="IPR037587">
    <property type="entry name" value="LAMTOR2-like"/>
</dbReference>
<dbReference type="InterPro" id="IPR004942">
    <property type="entry name" value="Roadblock/LAMTOR2_dom"/>
</dbReference>
<dbReference type="Pfam" id="PF03259">
    <property type="entry name" value="Robl_LC7"/>
    <property type="match status" value="1"/>
</dbReference>
<dbReference type="FunFam" id="3.30.450.30:FF:000004">
    <property type="entry name" value="ragulator complex protein LAMTOR2"/>
    <property type="match status" value="1"/>
</dbReference>
<proteinExistence type="inferred from homology"/>
<evidence type="ECO:0000259" key="3">
    <source>
        <dbReference type="SMART" id="SM00960"/>
    </source>
</evidence>
<dbReference type="AlphaFoldDB" id="A0A7R9LM67"/>
<comment type="similarity">
    <text evidence="1">Belongs to the GAMAD family.</text>
</comment>
<name>A0A7R9LM67_9ACAR</name>
<evidence type="ECO:0000313" key="5">
    <source>
        <dbReference type="Proteomes" id="UP000728032"/>
    </source>
</evidence>
<feature type="domain" description="Roadblock/LAMTOR2" evidence="3">
    <location>
        <begin position="7"/>
        <end position="95"/>
    </location>
</feature>
<dbReference type="EMBL" id="OC916432">
    <property type="protein sequence ID" value="CAD7644261.1"/>
    <property type="molecule type" value="Genomic_DNA"/>
</dbReference>
<evidence type="ECO:0000313" key="4">
    <source>
        <dbReference type="EMBL" id="CAD7644261.1"/>
    </source>
</evidence>
<organism evidence="4">
    <name type="scientific">Oppiella nova</name>
    <dbReference type="NCBI Taxonomy" id="334625"/>
    <lineage>
        <taxon>Eukaryota</taxon>
        <taxon>Metazoa</taxon>
        <taxon>Ecdysozoa</taxon>
        <taxon>Arthropoda</taxon>
        <taxon>Chelicerata</taxon>
        <taxon>Arachnida</taxon>
        <taxon>Acari</taxon>
        <taxon>Acariformes</taxon>
        <taxon>Sarcoptiformes</taxon>
        <taxon>Oribatida</taxon>
        <taxon>Brachypylina</taxon>
        <taxon>Oppioidea</taxon>
        <taxon>Oppiidae</taxon>
        <taxon>Oppiella</taxon>
    </lineage>
</organism>
<accession>A0A7R9LM67</accession>
<dbReference type="GO" id="GO:0060090">
    <property type="term" value="F:molecular adaptor activity"/>
    <property type="evidence" value="ECO:0007669"/>
    <property type="project" value="InterPro"/>
</dbReference>
<evidence type="ECO:0000256" key="1">
    <source>
        <dbReference type="ARBA" id="ARBA00007191"/>
    </source>
</evidence>
<sequence>MLKPKTLTNILSQANTSGVQCTLLLNREGTLLAYSGYGDKDARMTAAITSSIWLSYEKYGKTALNEDRLTSVMFECQEGNVVAANVANVLLCLLARKSVPLGMLQMKIKSLTDHLEEPLNQVSAS</sequence>
<dbReference type="GO" id="GO:0005737">
    <property type="term" value="C:cytoplasm"/>
    <property type="evidence" value="ECO:0007669"/>
    <property type="project" value="UniProtKB-ARBA"/>
</dbReference>
<evidence type="ECO:0000256" key="2">
    <source>
        <dbReference type="ARBA" id="ARBA00072715"/>
    </source>
</evidence>
<dbReference type="Gene3D" id="3.30.450.30">
    <property type="entry name" value="Dynein light chain 2a, cytoplasmic"/>
    <property type="match status" value="1"/>
</dbReference>
<dbReference type="PANTHER" id="PTHR13323">
    <property type="entry name" value="LATE ENDOSOMAL/LYSOSOMAL MP1 INTERACTING PROTEIN"/>
    <property type="match status" value="1"/>
</dbReference>
<dbReference type="GO" id="GO:0005085">
    <property type="term" value="F:guanyl-nucleotide exchange factor activity"/>
    <property type="evidence" value="ECO:0007669"/>
    <property type="project" value="InterPro"/>
</dbReference>
<dbReference type="SMART" id="SM00960">
    <property type="entry name" value="Robl_LC7"/>
    <property type="match status" value="1"/>
</dbReference>
<reference evidence="4" key="1">
    <citation type="submission" date="2020-11" db="EMBL/GenBank/DDBJ databases">
        <authorList>
            <person name="Tran Van P."/>
        </authorList>
    </citation>
    <scope>NUCLEOTIDE SEQUENCE</scope>
</reference>
<gene>
    <name evidence="4" type="ORF">ONB1V03_LOCUS4574</name>
</gene>
<dbReference type="EMBL" id="CAJPVJ010001607">
    <property type="protein sequence ID" value="CAG2165028.1"/>
    <property type="molecule type" value="Genomic_DNA"/>
</dbReference>
<protein>
    <recommendedName>
        <fullName evidence="2">Ragulator complex protein LAMTOR2 homolog</fullName>
    </recommendedName>
</protein>